<organism evidence="10 11">
    <name type="scientific">Thermothielavioides terrestris (strain ATCC 38088 / NRRL 8126)</name>
    <name type="common">Thielavia terrestris</name>
    <dbReference type="NCBI Taxonomy" id="578455"/>
    <lineage>
        <taxon>Eukaryota</taxon>
        <taxon>Fungi</taxon>
        <taxon>Dikarya</taxon>
        <taxon>Ascomycota</taxon>
        <taxon>Pezizomycotina</taxon>
        <taxon>Sordariomycetes</taxon>
        <taxon>Sordariomycetidae</taxon>
        <taxon>Sordariales</taxon>
        <taxon>Chaetomiaceae</taxon>
        <taxon>Thermothielavioides</taxon>
        <taxon>Thermothielavioides terrestris</taxon>
    </lineage>
</organism>
<comment type="cofactor">
    <cofactor evidence="1">
        <name>heme b</name>
        <dbReference type="ChEBI" id="CHEBI:60344"/>
    </cofactor>
</comment>
<feature type="signal peptide" evidence="8">
    <location>
        <begin position="1"/>
        <end position="20"/>
    </location>
</feature>
<keyword evidence="3" id="KW-0349">Heme</keyword>
<evidence type="ECO:0000256" key="5">
    <source>
        <dbReference type="ARBA" id="ARBA00023002"/>
    </source>
</evidence>
<dbReference type="KEGG" id="ttt:THITE_2041678"/>
<accession>G2QUC3</accession>
<keyword evidence="5" id="KW-0560">Oxidoreductase</keyword>
<dbReference type="GO" id="GO:0004601">
    <property type="term" value="F:peroxidase activity"/>
    <property type="evidence" value="ECO:0007669"/>
    <property type="project" value="UniProtKB-KW"/>
</dbReference>
<evidence type="ECO:0000313" key="11">
    <source>
        <dbReference type="Proteomes" id="UP000008181"/>
    </source>
</evidence>
<evidence type="ECO:0000256" key="6">
    <source>
        <dbReference type="ARBA" id="ARBA00023004"/>
    </source>
</evidence>
<evidence type="ECO:0000313" key="10">
    <source>
        <dbReference type="EMBL" id="AEO63675.1"/>
    </source>
</evidence>
<keyword evidence="11" id="KW-1185">Reference proteome</keyword>
<evidence type="ECO:0000256" key="7">
    <source>
        <dbReference type="ARBA" id="ARBA00025795"/>
    </source>
</evidence>
<dbReference type="eggNOG" id="ENOG502SJH4">
    <property type="taxonomic scope" value="Eukaryota"/>
</dbReference>
<proteinExistence type="inferred from homology"/>
<dbReference type="PANTHER" id="PTHR33577:SF19">
    <property type="entry name" value="HEME HALOPEROXIDASE FAMILY PROFILE DOMAIN-CONTAINING PROTEIN-RELATED"/>
    <property type="match status" value="1"/>
</dbReference>
<dbReference type="RefSeq" id="XP_003650011.1">
    <property type="nucleotide sequence ID" value="XM_003649963.1"/>
</dbReference>
<dbReference type="SUPFAM" id="SSF47571">
    <property type="entry name" value="Cloroperoxidase"/>
    <property type="match status" value="1"/>
</dbReference>
<feature type="domain" description="Heme haloperoxidase family profile" evidence="9">
    <location>
        <begin position="24"/>
        <end position="241"/>
    </location>
</feature>
<evidence type="ECO:0000259" key="9">
    <source>
        <dbReference type="PROSITE" id="PS51405"/>
    </source>
</evidence>
<dbReference type="OrthoDB" id="407298at2759"/>
<evidence type="ECO:0000256" key="4">
    <source>
        <dbReference type="ARBA" id="ARBA00022723"/>
    </source>
</evidence>
<evidence type="ECO:0000256" key="8">
    <source>
        <dbReference type="SAM" id="SignalP"/>
    </source>
</evidence>
<evidence type="ECO:0000256" key="2">
    <source>
        <dbReference type="ARBA" id="ARBA00022559"/>
    </source>
</evidence>
<dbReference type="GeneID" id="11521490"/>
<comment type="similarity">
    <text evidence="7">Belongs to the chloroperoxidase family.</text>
</comment>
<dbReference type="HOGENOM" id="CLU_050230_0_2_1"/>
<evidence type="ECO:0000256" key="3">
    <source>
        <dbReference type="ARBA" id="ARBA00022617"/>
    </source>
</evidence>
<dbReference type="Gene3D" id="1.10.489.10">
    <property type="entry name" value="Chloroperoxidase-like"/>
    <property type="match status" value="1"/>
</dbReference>
<keyword evidence="2" id="KW-0575">Peroxidase</keyword>
<feature type="chain" id="PRO_5003436623" description="Heme haloperoxidase family profile domain-containing protein" evidence="8">
    <location>
        <begin position="21"/>
        <end position="263"/>
    </location>
</feature>
<dbReference type="Pfam" id="PF01328">
    <property type="entry name" value="Peroxidase_2"/>
    <property type="match status" value="1"/>
</dbReference>
<dbReference type="AlphaFoldDB" id="G2QUC3"/>
<dbReference type="Proteomes" id="UP000008181">
    <property type="component" value="Chromosome 1"/>
</dbReference>
<name>G2QUC3_THETT</name>
<dbReference type="InterPro" id="IPR000028">
    <property type="entry name" value="Chloroperoxidase"/>
</dbReference>
<dbReference type="EMBL" id="CP003009">
    <property type="protein sequence ID" value="AEO63675.1"/>
    <property type="molecule type" value="Genomic_DNA"/>
</dbReference>
<keyword evidence="4" id="KW-0479">Metal-binding</keyword>
<sequence>MKLSLLANAGLLGLAAALLGREPPGHEYLRLPWYSRSPCPGLNVMANHGWLPRSGRDIDLASLQHAVVGAFNYAPHAFDGAFQAAIDFNLSTTGNPSTIHLADLAKHDAIEFDGSLSRNDYALGDNLHFDPAIWHTVAQYLGLYRTGPSKADKYVTVETAARARAQRVRDAMRANPHFNASTNEMFGSPGTTALYLTTLWDDKADAAPKAWIRAFFEEERIPYREGYKAPQTQRGNDTINAMFARVTAVPVSVKSRAVRLPLH</sequence>
<dbReference type="InterPro" id="IPR036851">
    <property type="entry name" value="Chloroperoxidase-like_sf"/>
</dbReference>
<gene>
    <name evidence="10" type="ORF">THITE_2041678</name>
</gene>
<dbReference type="GO" id="GO:0046872">
    <property type="term" value="F:metal ion binding"/>
    <property type="evidence" value="ECO:0007669"/>
    <property type="project" value="UniProtKB-KW"/>
</dbReference>
<keyword evidence="6" id="KW-0408">Iron</keyword>
<dbReference type="PROSITE" id="PS51405">
    <property type="entry name" value="HEME_HALOPEROXIDASE"/>
    <property type="match status" value="1"/>
</dbReference>
<reference evidence="10 11" key="1">
    <citation type="journal article" date="2011" name="Nat. Biotechnol.">
        <title>Comparative genomic analysis of the thermophilic biomass-degrading fungi Myceliophthora thermophila and Thielavia terrestris.</title>
        <authorList>
            <person name="Berka R.M."/>
            <person name="Grigoriev I.V."/>
            <person name="Otillar R."/>
            <person name="Salamov A."/>
            <person name="Grimwood J."/>
            <person name="Reid I."/>
            <person name="Ishmael N."/>
            <person name="John T."/>
            <person name="Darmond C."/>
            <person name="Moisan M.-C."/>
            <person name="Henrissat B."/>
            <person name="Coutinho P.M."/>
            <person name="Lombard V."/>
            <person name="Natvig D.O."/>
            <person name="Lindquist E."/>
            <person name="Schmutz J."/>
            <person name="Lucas S."/>
            <person name="Harris P."/>
            <person name="Powlowski J."/>
            <person name="Bellemare A."/>
            <person name="Taylor D."/>
            <person name="Butler G."/>
            <person name="de Vries R.P."/>
            <person name="Allijn I.E."/>
            <person name="van den Brink J."/>
            <person name="Ushinsky S."/>
            <person name="Storms R."/>
            <person name="Powell A.J."/>
            <person name="Paulsen I.T."/>
            <person name="Elbourne L.D.H."/>
            <person name="Baker S.E."/>
            <person name="Magnuson J."/>
            <person name="LaBoissiere S."/>
            <person name="Clutterbuck A.J."/>
            <person name="Martinez D."/>
            <person name="Wogulis M."/>
            <person name="de Leon A.L."/>
            <person name="Rey M.W."/>
            <person name="Tsang A."/>
        </authorList>
    </citation>
    <scope>NUCLEOTIDE SEQUENCE [LARGE SCALE GENOMIC DNA]</scope>
    <source>
        <strain evidence="11">ATCC 38088 / NRRL 8126</strain>
    </source>
</reference>
<evidence type="ECO:0000256" key="1">
    <source>
        <dbReference type="ARBA" id="ARBA00001970"/>
    </source>
</evidence>
<protein>
    <recommendedName>
        <fullName evidence="9">Heme haloperoxidase family profile domain-containing protein</fullName>
    </recommendedName>
</protein>
<dbReference type="PANTHER" id="PTHR33577">
    <property type="entry name" value="STERIGMATOCYSTIN BIOSYNTHESIS PEROXIDASE STCC-RELATED"/>
    <property type="match status" value="1"/>
</dbReference>
<keyword evidence="8" id="KW-0732">Signal</keyword>